<evidence type="ECO:0008006" key="4">
    <source>
        <dbReference type="Google" id="ProtNLM"/>
    </source>
</evidence>
<proteinExistence type="predicted"/>
<evidence type="ECO:0000313" key="2">
    <source>
        <dbReference type="EMBL" id="OGG68489.1"/>
    </source>
</evidence>
<evidence type="ECO:0000256" key="1">
    <source>
        <dbReference type="SAM" id="Phobius"/>
    </source>
</evidence>
<comment type="caution">
    <text evidence="2">The sequence shown here is derived from an EMBL/GenBank/DDBJ whole genome shotgun (WGS) entry which is preliminary data.</text>
</comment>
<dbReference type="Pfam" id="PF07963">
    <property type="entry name" value="N_methyl"/>
    <property type="match status" value="1"/>
</dbReference>
<dbReference type="InterPro" id="IPR012902">
    <property type="entry name" value="N_methyl_site"/>
</dbReference>
<keyword evidence="1" id="KW-1133">Transmembrane helix</keyword>
<dbReference type="EMBL" id="MFLL01000032">
    <property type="protein sequence ID" value="OGG68489.1"/>
    <property type="molecule type" value="Genomic_DNA"/>
</dbReference>
<evidence type="ECO:0000313" key="3">
    <source>
        <dbReference type="Proteomes" id="UP000176914"/>
    </source>
</evidence>
<dbReference type="NCBIfam" id="TIGR02532">
    <property type="entry name" value="IV_pilin_GFxxxE"/>
    <property type="match status" value="1"/>
</dbReference>
<dbReference type="Proteomes" id="UP000176914">
    <property type="component" value="Unassembled WGS sequence"/>
</dbReference>
<keyword evidence="1" id="KW-0812">Transmembrane</keyword>
<keyword evidence="1" id="KW-0472">Membrane</keyword>
<sequence>MGKIRNRTHLNYNLKPNTYNLRSGFTLIETLVAISLLSIAIVAPMSLTSQSLTAAFYARDQVTAFNLAQEGLEAVRAFRDGQVLQISQNASAAGINLFGVEGAGIPVNQNFIIDSRITDLSQSMTTCGQAGCPYLQVDGTATLYGYDPQWIPTYFKRILHACYIQPTQTYTCNSTPSDEMRVTVTVTWPTAAQQTRSFTIYDDLYRWVNDGSAAQ</sequence>
<organism evidence="2 3">
    <name type="scientific">Candidatus Kaiserbacteria bacterium RIFCSPHIGHO2_02_FULL_55_25</name>
    <dbReference type="NCBI Taxonomy" id="1798498"/>
    <lineage>
        <taxon>Bacteria</taxon>
        <taxon>Candidatus Kaiseribacteriota</taxon>
    </lineage>
</organism>
<gene>
    <name evidence="2" type="ORF">A3C20_02015</name>
</gene>
<dbReference type="AlphaFoldDB" id="A0A1F6E467"/>
<accession>A0A1F6E467</accession>
<name>A0A1F6E467_9BACT</name>
<reference evidence="2 3" key="1">
    <citation type="journal article" date="2016" name="Nat. Commun.">
        <title>Thousands of microbial genomes shed light on interconnected biogeochemical processes in an aquifer system.</title>
        <authorList>
            <person name="Anantharaman K."/>
            <person name="Brown C.T."/>
            <person name="Hug L.A."/>
            <person name="Sharon I."/>
            <person name="Castelle C.J."/>
            <person name="Probst A.J."/>
            <person name="Thomas B.C."/>
            <person name="Singh A."/>
            <person name="Wilkins M.J."/>
            <person name="Karaoz U."/>
            <person name="Brodie E.L."/>
            <person name="Williams K.H."/>
            <person name="Hubbard S.S."/>
            <person name="Banfield J.F."/>
        </authorList>
    </citation>
    <scope>NUCLEOTIDE SEQUENCE [LARGE SCALE GENOMIC DNA]</scope>
</reference>
<protein>
    <recommendedName>
        <fullName evidence="4">Prepilin-type N-terminal cleavage/methylation domain-containing protein</fullName>
    </recommendedName>
</protein>
<dbReference type="PROSITE" id="PS00409">
    <property type="entry name" value="PROKAR_NTER_METHYL"/>
    <property type="match status" value="1"/>
</dbReference>
<feature type="transmembrane region" description="Helical" evidence="1">
    <location>
        <begin position="21"/>
        <end position="43"/>
    </location>
</feature>